<accession>A0A4Y2GZ28</accession>
<feature type="compositionally biased region" description="Basic and acidic residues" evidence="1">
    <location>
        <begin position="7"/>
        <end position="21"/>
    </location>
</feature>
<evidence type="ECO:0000256" key="1">
    <source>
        <dbReference type="SAM" id="MobiDB-lite"/>
    </source>
</evidence>
<reference evidence="2 3" key="1">
    <citation type="journal article" date="2019" name="Sci. Rep.">
        <title>Orb-weaving spider Araneus ventricosus genome elucidates the spidroin gene catalogue.</title>
        <authorList>
            <person name="Kono N."/>
            <person name="Nakamura H."/>
            <person name="Ohtoshi R."/>
            <person name="Moran D.A.P."/>
            <person name="Shinohara A."/>
            <person name="Yoshida Y."/>
            <person name="Fujiwara M."/>
            <person name="Mori M."/>
            <person name="Tomita M."/>
            <person name="Arakawa K."/>
        </authorList>
    </citation>
    <scope>NUCLEOTIDE SEQUENCE [LARGE SCALE GENOMIC DNA]</scope>
</reference>
<feature type="region of interest" description="Disordered" evidence="1">
    <location>
        <begin position="1"/>
        <end position="21"/>
    </location>
</feature>
<keyword evidence="3" id="KW-1185">Reference proteome</keyword>
<gene>
    <name evidence="2" type="ORF">AVEN_125030_1</name>
</gene>
<protein>
    <submittedName>
        <fullName evidence="2">Uncharacterized protein</fullName>
    </submittedName>
</protein>
<dbReference type="EMBL" id="BGPR01001623">
    <property type="protein sequence ID" value="GBM58149.1"/>
    <property type="molecule type" value="Genomic_DNA"/>
</dbReference>
<dbReference type="AlphaFoldDB" id="A0A4Y2GZ28"/>
<name>A0A4Y2GZ28_ARAVE</name>
<evidence type="ECO:0000313" key="3">
    <source>
        <dbReference type="Proteomes" id="UP000499080"/>
    </source>
</evidence>
<evidence type="ECO:0000313" key="2">
    <source>
        <dbReference type="EMBL" id="GBM58149.1"/>
    </source>
</evidence>
<dbReference type="Proteomes" id="UP000499080">
    <property type="component" value="Unassembled WGS sequence"/>
</dbReference>
<organism evidence="2 3">
    <name type="scientific">Araneus ventricosus</name>
    <name type="common">Orbweaver spider</name>
    <name type="synonym">Epeira ventricosa</name>
    <dbReference type="NCBI Taxonomy" id="182803"/>
    <lineage>
        <taxon>Eukaryota</taxon>
        <taxon>Metazoa</taxon>
        <taxon>Ecdysozoa</taxon>
        <taxon>Arthropoda</taxon>
        <taxon>Chelicerata</taxon>
        <taxon>Arachnida</taxon>
        <taxon>Araneae</taxon>
        <taxon>Araneomorphae</taxon>
        <taxon>Entelegynae</taxon>
        <taxon>Araneoidea</taxon>
        <taxon>Araneidae</taxon>
        <taxon>Araneus</taxon>
    </lineage>
</organism>
<proteinExistence type="predicted"/>
<sequence>MIQKRSVRNEEDGLRRARERLDQRQNSVTKIVLWVYGVNSPTRRIMENEDLFVNVQENTWRRFTSFADNAAQKWEASNNLRPSKPP</sequence>
<comment type="caution">
    <text evidence="2">The sequence shown here is derived from an EMBL/GenBank/DDBJ whole genome shotgun (WGS) entry which is preliminary data.</text>
</comment>